<gene>
    <name evidence="1" type="ORF">RHIZ70_3063</name>
</gene>
<protein>
    <submittedName>
        <fullName evidence="1">Uncharacterized protein</fullName>
    </submittedName>
</protein>
<dbReference type="Proteomes" id="UP000254764">
    <property type="component" value="Unassembled WGS sequence"/>
</dbReference>
<dbReference type="EMBL" id="UEYP01000004">
    <property type="protein sequence ID" value="SSC67355.1"/>
    <property type="molecule type" value="Genomic_DNA"/>
</dbReference>
<organism evidence="1 2">
    <name type="scientific">Ciceribacter selenitireducens ATCC BAA-1503</name>
    <dbReference type="NCBI Taxonomy" id="1336235"/>
    <lineage>
        <taxon>Bacteria</taxon>
        <taxon>Pseudomonadati</taxon>
        <taxon>Pseudomonadota</taxon>
        <taxon>Alphaproteobacteria</taxon>
        <taxon>Hyphomicrobiales</taxon>
        <taxon>Rhizobiaceae</taxon>
        <taxon>Ciceribacter</taxon>
    </lineage>
</organism>
<accession>A0A376AHU0</accession>
<dbReference type="RefSeq" id="WP_235842189.1">
    <property type="nucleotide sequence ID" value="NZ_UEYP01000004.1"/>
</dbReference>
<reference evidence="2" key="1">
    <citation type="submission" date="2018-07" db="EMBL/GenBank/DDBJ databases">
        <authorList>
            <person name="Peiro R."/>
            <person name="Begona"/>
            <person name="Cbmso G."/>
            <person name="Lopez M."/>
            <person name="Gonzalez S."/>
        </authorList>
    </citation>
    <scope>NUCLEOTIDE SEQUENCE [LARGE SCALE GENOMIC DNA]</scope>
</reference>
<evidence type="ECO:0000313" key="1">
    <source>
        <dbReference type="EMBL" id="SSC67355.1"/>
    </source>
</evidence>
<sequence length="219" mass="24560">MSAEDILLLRRYTFPEGVRTPDDVVTLMALNACCPKKCPEWTDYFVEQLAGFIVERCHPIGSLDEINVDWIESVLFKDGVIEGELELAAVLHIMDLALHVPPSLKVLMLDQLRIALAEGRGAYAEKRALRTGIGADDIAYVHRILRGRLGHGAPLLSPAKLAILEAIDRESSSGARHADWQHFIETVFPHRNRARAGTEPVRRWLQVPDSFFLDEEMVA</sequence>
<dbReference type="AlphaFoldDB" id="A0A376AHU0"/>
<keyword evidence="2" id="KW-1185">Reference proteome</keyword>
<name>A0A376AHU0_9HYPH</name>
<evidence type="ECO:0000313" key="2">
    <source>
        <dbReference type="Proteomes" id="UP000254764"/>
    </source>
</evidence>
<proteinExistence type="predicted"/>